<feature type="transmembrane region" description="Helical" evidence="1">
    <location>
        <begin position="6"/>
        <end position="26"/>
    </location>
</feature>
<sequence length="108" mass="11832">MLGFMDWSVVVMGCVLVLLSAGLFWWQRARAKKRASPGQVMRHSSAWPPLLMGFGMMIAKVPHLLGASFTVVDIADSVSLMLAVTVALLFLLNARRRAAAEPCDTEQD</sequence>
<feature type="transmembrane region" description="Helical" evidence="1">
    <location>
        <begin position="46"/>
        <end position="65"/>
    </location>
</feature>
<protein>
    <submittedName>
        <fullName evidence="2">Uncharacterized protein</fullName>
    </submittedName>
</protein>
<accession>A0A1H8RDZ3</accession>
<feature type="transmembrane region" description="Helical" evidence="1">
    <location>
        <begin position="71"/>
        <end position="92"/>
    </location>
</feature>
<dbReference type="STRING" id="310780.SAMN05216267_10346"/>
<keyword evidence="1" id="KW-0812">Transmembrane</keyword>
<evidence type="ECO:0000313" key="2">
    <source>
        <dbReference type="EMBL" id="SEO64243.1"/>
    </source>
</evidence>
<proteinExistence type="predicted"/>
<dbReference type="AlphaFoldDB" id="A0A1H8RDZ3"/>
<gene>
    <name evidence="2" type="ORF">SAMN05216267_10346</name>
</gene>
<dbReference type="Proteomes" id="UP000181951">
    <property type="component" value="Unassembled WGS sequence"/>
</dbReference>
<keyword evidence="1" id="KW-1133">Transmembrane helix</keyword>
<keyword evidence="3" id="KW-1185">Reference proteome</keyword>
<evidence type="ECO:0000313" key="3">
    <source>
        <dbReference type="Proteomes" id="UP000181951"/>
    </source>
</evidence>
<name>A0A1H8RDZ3_9ACTN</name>
<organism evidence="2 3">
    <name type="scientific">Actinacidiphila rubida</name>
    <dbReference type="NCBI Taxonomy" id="310780"/>
    <lineage>
        <taxon>Bacteria</taxon>
        <taxon>Bacillati</taxon>
        <taxon>Actinomycetota</taxon>
        <taxon>Actinomycetes</taxon>
        <taxon>Kitasatosporales</taxon>
        <taxon>Streptomycetaceae</taxon>
        <taxon>Actinacidiphila</taxon>
    </lineage>
</organism>
<keyword evidence="1" id="KW-0472">Membrane</keyword>
<evidence type="ECO:0000256" key="1">
    <source>
        <dbReference type="SAM" id="Phobius"/>
    </source>
</evidence>
<dbReference type="EMBL" id="FODD01000034">
    <property type="protein sequence ID" value="SEO64243.1"/>
    <property type="molecule type" value="Genomic_DNA"/>
</dbReference>
<dbReference type="RefSeq" id="WP_069462211.1">
    <property type="nucleotide sequence ID" value="NZ_MDCQ01000089.1"/>
</dbReference>
<reference evidence="2 3" key="1">
    <citation type="submission" date="2016-10" db="EMBL/GenBank/DDBJ databases">
        <authorList>
            <person name="de Groot N.N."/>
        </authorList>
    </citation>
    <scope>NUCLEOTIDE SEQUENCE [LARGE SCALE GENOMIC DNA]</scope>
    <source>
        <strain evidence="2 3">CGMCC 4.2026</strain>
    </source>
</reference>